<organism evidence="2 3">
    <name type="scientific">Panicum hallii var. hallii</name>
    <dbReference type="NCBI Taxonomy" id="1504633"/>
    <lineage>
        <taxon>Eukaryota</taxon>
        <taxon>Viridiplantae</taxon>
        <taxon>Streptophyta</taxon>
        <taxon>Embryophyta</taxon>
        <taxon>Tracheophyta</taxon>
        <taxon>Spermatophyta</taxon>
        <taxon>Magnoliopsida</taxon>
        <taxon>Liliopsida</taxon>
        <taxon>Poales</taxon>
        <taxon>Poaceae</taxon>
        <taxon>PACMAD clade</taxon>
        <taxon>Panicoideae</taxon>
        <taxon>Panicodae</taxon>
        <taxon>Paniceae</taxon>
        <taxon>Panicinae</taxon>
        <taxon>Panicum</taxon>
        <taxon>Panicum sect. Panicum</taxon>
    </lineage>
</organism>
<name>A0A2T7FA22_9POAL</name>
<keyword evidence="3" id="KW-1185">Reference proteome</keyword>
<evidence type="ECO:0000313" key="2">
    <source>
        <dbReference type="EMBL" id="PUZ76929.1"/>
    </source>
</evidence>
<dbReference type="EMBL" id="CM009749">
    <property type="protein sequence ID" value="PUZ76929.1"/>
    <property type="molecule type" value="Genomic_DNA"/>
</dbReference>
<evidence type="ECO:0000313" key="3">
    <source>
        <dbReference type="Proteomes" id="UP000244336"/>
    </source>
</evidence>
<dbReference type="Proteomes" id="UP000244336">
    <property type="component" value="Chromosome 1"/>
</dbReference>
<accession>A0A2T7FA22</accession>
<protein>
    <submittedName>
        <fullName evidence="2">Uncharacterized protein</fullName>
    </submittedName>
</protein>
<feature type="region of interest" description="Disordered" evidence="1">
    <location>
        <begin position="1"/>
        <end position="36"/>
    </location>
</feature>
<reference evidence="2 3" key="1">
    <citation type="submission" date="2018-04" db="EMBL/GenBank/DDBJ databases">
        <title>WGS assembly of Panicum hallii var. hallii HAL2.</title>
        <authorList>
            <person name="Lovell J."/>
            <person name="Jenkins J."/>
            <person name="Lowry D."/>
            <person name="Mamidi S."/>
            <person name="Sreedasyam A."/>
            <person name="Weng X."/>
            <person name="Barry K."/>
            <person name="Bonette J."/>
            <person name="Campitelli B."/>
            <person name="Daum C."/>
            <person name="Gordon S."/>
            <person name="Gould B."/>
            <person name="Lipzen A."/>
            <person name="MacQueen A."/>
            <person name="Palacio-Mejia J."/>
            <person name="Plott C."/>
            <person name="Shakirov E."/>
            <person name="Shu S."/>
            <person name="Yoshinaga Y."/>
            <person name="Zane M."/>
            <person name="Rokhsar D."/>
            <person name="Grimwood J."/>
            <person name="Schmutz J."/>
            <person name="Juenger T."/>
        </authorList>
    </citation>
    <scope>NUCLEOTIDE SEQUENCE [LARGE SCALE GENOMIC DNA]</scope>
    <source>
        <strain evidence="3">cv. HAL2</strain>
    </source>
</reference>
<evidence type="ECO:0000256" key="1">
    <source>
        <dbReference type="SAM" id="MobiDB-lite"/>
    </source>
</evidence>
<dbReference type="AlphaFoldDB" id="A0A2T7FA22"/>
<proteinExistence type="predicted"/>
<dbReference type="Gramene" id="PUZ76929">
    <property type="protein sequence ID" value="PUZ76929"/>
    <property type="gene ID" value="GQ55_1G329500"/>
</dbReference>
<gene>
    <name evidence="2" type="ORF">GQ55_1G329500</name>
</gene>
<sequence>MSHDTDESETVWRGSGAGGRTGETGEEDDDWRTSRDGCHECTPCHPGWSLAKSELYDSYLFTALNFSKVSVYIKFRTCIYNCKFTRMYANVCIYISVRNYD</sequence>